<name>A0A1J1I7Q7_9DIPT</name>
<dbReference type="OrthoDB" id="676979at2759"/>
<dbReference type="Pfam" id="PF00651">
    <property type="entry name" value="BTB"/>
    <property type="match status" value="1"/>
</dbReference>
<dbReference type="AlphaFoldDB" id="A0A1J1I7Q7"/>
<dbReference type="InterPro" id="IPR032675">
    <property type="entry name" value="LRR_dom_sf"/>
</dbReference>
<keyword evidence="3" id="KW-1185">Reference proteome</keyword>
<dbReference type="Gene3D" id="3.30.710.10">
    <property type="entry name" value="Potassium Channel Kv1.1, Chain A"/>
    <property type="match status" value="1"/>
</dbReference>
<sequence length="296" mass="34145">MNLNCKFCYDRAGHVNRPDYICLIDSSSKTEILEPNVMIRKINGDHLDGKSDKDVEVIWFKHAKVNYFPHGLNEIFPNLKIVRIQECGLKSLTRKDLVGLENTESLWCDANNITSLPNDMFHNMSKLIYIAFQFNDLQFISSELLTPIFENDLQVVDFSGNHSIDAFYIADSCNYRQLFCENEADSVAELMAMIDEQCDKPINDEQTISKTKLKVLKTEEFKELWTTGCFSDITIVTDTKKFKAHKVVLAVQTFEAIQSIIDEPVKEELINQPKVLKKLVKAKRNFDSMVNKYKKH</sequence>
<organism evidence="2 3">
    <name type="scientific">Clunio marinus</name>
    <dbReference type="NCBI Taxonomy" id="568069"/>
    <lineage>
        <taxon>Eukaryota</taxon>
        <taxon>Metazoa</taxon>
        <taxon>Ecdysozoa</taxon>
        <taxon>Arthropoda</taxon>
        <taxon>Hexapoda</taxon>
        <taxon>Insecta</taxon>
        <taxon>Pterygota</taxon>
        <taxon>Neoptera</taxon>
        <taxon>Endopterygota</taxon>
        <taxon>Diptera</taxon>
        <taxon>Nematocera</taxon>
        <taxon>Chironomoidea</taxon>
        <taxon>Chironomidae</taxon>
        <taxon>Clunio</taxon>
    </lineage>
</organism>
<gene>
    <name evidence="2" type="ORF">CLUMA_CG009227</name>
</gene>
<reference evidence="2 3" key="1">
    <citation type="submission" date="2015-04" db="EMBL/GenBank/DDBJ databases">
        <authorList>
            <person name="Syromyatnikov M.Y."/>
            <person name="Popov V.N."/>
        </authorList>
    </citation>
    <scope>NUCLEOTIDE SEQUENCE [LARGE SCALE GENOMIC DNA]</scope>
</reference>
<dbReference type="InterPro" id="IPR011333">
    <property type="entry name" value="SKP1/BTB/POZ_sf"/>
</dbReference>
<dbReference type="EMBL" id="CVRI01000042">
    <property type="protein sequence ID" value="CRK95770.1"/>
    <property type="molecule type" value="Genomic_DNA"/>
</dbReference>
<proteinExistence type="predicted"/>
<feature type="domain" description="BTB" evidence="1">
    <location>
        <begin position="221"/>
        <end position="251"/>
    </location>
</feature>
<evidence type="ECO:0000259" key="1">
    <source>
        <dbReference type="Pfam" id="PF00651"/>
    </source>
</evidence>
<accession>A0A1J1I7Q7</accession>
<protein>
    <submittedName>
        <fullName evidence="2">CLUMA_CG009227, isoform A</fullName>
    </submittedName>
</protein>
<evidence type="ECO:0000313" key="2">
    <source>
        <dbReference type="EMBL" id="CRK95770.1"/>
    </source>
</evidence>
<dbReference type="Proteomes" id="UP000183832">
    <property type="component" value="Unassembled WGS sequence"/>
</dbReference>
<dbReference type="Gene3D" id="3.80.10.10">
    <property type="entry name" value="Ribonuclease Inhibitor"/>
    <property type="match status" value="1"/>
</dbReference>
<dbReference type="SUPFAM" id="SSF52058">
    <property type="entry name" value="L domain-like"/>
    <property type="match status" value="1"/>
</dbReference>
<dbReference type="STRING" id="568069.A0A1J1I7Q7"/>
<dbReference type="SUPFAM" id="SSF54695">
    <property type="entry name" value="POZ domain"/>
    <property type="match status" value="1"/>
</dbReference>
<dbReference type="InterPro" id="IPR000210">
    <property type="entry name" value="BTB/POZ_dom"/>
</dbReference>
<evidence type="ECO:0000313" key="3">
    <source>
        <dbReference type="Proteomes" id="UP000183832"/>
    </source>
</evidence>